<keyword evidence="2 4" id="KW-1015">Disulfide bond</keyword>
<dbReference type="PROSITE" id="PS01180">
    <property type="entry name" value="CUB"/>
    <property type="match status" value="11"/>
</dbReference>
<feature type="non-terminal residue" evidence="7">
    <location>
        <position position="1"/>
    </location>
</feature>
<proteinExistence type="predicted"/>
<dbReference type="PROSITE" id="PS50923">
    <property type="entry name" value="SUSHI"/>
    <property type="match status" value="12"/>
</dbReference>
<feature type="domain" description="Sushi" evidence="6">
    <location>
        <begin position="1732"/>
        <end position="1791"/>
    </location>
</feature>
<sequence>MKCQSWLTGFHLPPPVTSTKSVFSLRLTSDFAVSAHGFKVYYEELQSSSCGNPGIPSKGILSGTRFDVGDKIRYNCVTGYILDGHPQLTCIASSVNTASWDFPVPICRAEDACGGTMRGSSGVISSPNFPNEYHNNADCTWTIVAEPGDTISLIFTDFHMEEKYDYLEIEGSEPPTIWLSGMNIPPPVISNKNWLRLHFVTDSNHRYRGFSAPYQASSATVYPTGSSSTLTQTDFTGELKEHIAATGADNTFASTSADVTVSSLTTITSHRVSEEQRGQAVNLRNSDLELTTFKDSLSLQSANTQITRRRPRNAEQIERTKSLAVVTHRVKKAIDFKSRGFKLFPGKDNSNKFSILKTCGSNLQGPGGTFTSPNFPFQYDSNAQCVWVITAINPNKVIQINFEEFDLEIGYDTLTIGDGGEVGDPRTVLQVLTGSFVPDLIVSMNNQMWLHLQTDESVGSVGFKVNYKVPCLSNFTAPMGTVLSPDYPEGYGNNLNCIWTIISDPGSRIHLSFNDFDLESQFDFLAIKDGDSPDSPILGTFTGAEVPSHLTSNSHILRLEFQADHSMSGRGFNITYNTFGHNECPDPGIPINARRFGDNFQLGSSISVICEDGFIKTQGTETITCVLMDGKVMWSGPIPKCGAPCGGHFAAPSGVILSPGWPGYYKDSLNCEWVIEAEPGHSIKITFERFQTELNYDVLEVHDGPNLLSPLLGSYNGTQVPQFLFSSSNFIYLLFTTDNSRSNNGFKIHYESVMVNTYSCLDPGIPVHGHRYGHDFSIGSTVSFGCDPGYRLNHEEPLLCEKNHWWSHPLPTCDGVQFTFHTFHLEDHHDYLLITENRSFTQPLARLTGSELPSPINAGLYGNFRAQLRFISDFSISYEGFNISFSEYNLEPCEDPGTPQFGSRIGFNFEVGDTLTFSCSSGYRLEGASEIICLGGGRRVWSAPLPRCVAECGASATTNEGILLSPNYPLNYDNNHECIYSIQVQAGKGINISARTFHLAQADVLKIYDGKDNTAHLLGAFTGASLRGLTLSSTSNHIWLEFNSDAEGTDEGFQLVYTSFELSHCEDPGVPQFGYKISDQGHFAGSTIIYGSECGGRFKGESSGRILSPGYPFPYDNNLRCMWIIEVDPGNIVSLQFLAFDTEASHDILRVWDGPPENDMLLKEISGSLIPEGIHSTLNIVTIQFDTDFYISKSGFAIQFSSSVATACRDPGVPMNGTRNGDGREPGDTVLFQCDPGYELQGDERITCIQVENRYFWQPNPPVCIAPCGGNLTGSSGFILSPNFPHPYPHSRDCDWTITVNNDYVISLAFISFSIEPNYDFLYIYDGPDSNSPLIGSFQDSKLPERIESSSNSMHLAFRSDGSVSFTGFHLEYKAKLRESCFDPGNIMNGTRLGMDYKLGSTVTYYCDAGYVLQGYSTLTCIMGDDGRPGWNRALPTCHAPCGIRSTGSEGTVLSPNYPKNYSIGHNCIYSIAVPKEFVVFGQFVFFQTSLHDVVEVYDGPTQQSSLLSSLSGSHSGESLPLSSRNQITVRFISVGPVTAKGFHFVYQGMAVPRTSSTQCSSVPEPRFGKRIGNEFAVGSLVLFECNPGYILYGSIAIRCDTVPNALAQWNDTLPTCVVPCGGILTKRKGTILSPGYPEPYDNNLNCVWKITVPEGAGIQVQVISFATEHNWDSLDFYDGADNNAPRLGSYSGTTIPPLLNSTSNNLYLNFQSDISVSAAGFHLEYTAIGLDSCPEPQIPNSGIKIGDRYMVGDVVSFQCDQGYSLQGHSHITCMPGPVRRWNYPIPICLGVHLQFVNFSTETIHDYLEVRSGSPDVSTAIGRLSGTQLPSSLFSTTHETSLYFHSDYSQNKQGFHIVYQAYQLQSCPDPRPFRNGFVIGTDFTVGQTVSFECFLGYTLIGNSALTCLHGISRNWNHPLPRCEAYQLRVCQPPPSIPNAEVLTEDDEFEIVLCPANELRLDSTGVILSPGYPDSYPNLQMCAWTITVEKGYNISIYFEFFQTEKEFDILEVFDGPNSHSPLLISLSGDYTSSLNITSTGHEVFLRWSADHGTNKKGFRIRYIALYCSTPESPPHGFIVSQTGGQLNSVVRWACDRGFRLIGKSTAVCRKSPLGYYAWDVPVPACQAISCGIPKAPLNGGILTTDYLVGTYVTYFCNDGYRLSSKELTTASCQPDGTWSNHNKTPRCVVISCGELPTPPNGNKIGTQITYGSTAIFTCDLGFMLVGSAVRECLSSGLWSGTETRCLD</sequence>
<feature type="domain" description="Sushi" evidence="6">
    <location>
        <begin position="1206"/>
        <end position="1266"/>
    </location>
</feature>
<feature type="domain" description="Sushi" evidence="6">
    <location>
        <begin position="2189"/>
        <end position="2246"/>
    </location>
</feature>
<dbReference type="Gene3D" id="2.10.70.10">
    <property type="entry name" value="Complement Module, domain 1"/>
    <property type="match status" value="12"/>
</dbReference>
<accession>V8NUY5</accession>
<dbReference type="FunFam" id="2.60.120.290:FF:000001">
    <property type="entry name" value="CUB and sushi domain-containing protein 3 isoform X1"/>
    <property type="match status" value="10"/>
</dbReference>
<dbReference type="Pfam" id="PF00431">
    <property type="entry name" value="CUB"/>
    <property type="match status" value="11"/>
</dbReference>
<evidence type="ECO:0000256" key="1">
    <source>
        <dbReference type="ARBA" id="ARBA00022825"/>
    </source>
</evidence>
<feature type="domain" description="Sushi" evidence="6">
    <location>
        <begin position="891"/>
        <end position="950"/>
    </location>
</feature>
<feature type="domain" description="Sushi" evidence="6">
    <location>
        <begin position="2127"/>
        <end position="2188"/>
    </location>
</feature>
<feature type="domain" description="CUB" evidence="5">
    <location>
        <begin position="1953"/>
        <end position="2064"/>
    </location>
</feature>
<dbReference type="PANTHER" id="PTHR24255:SF37">
    <property type="entry name" value="CUB AND SUSHI MULTIPLE DOMAINS 3"/>
    <property type="match status" value="1"/>
</dbReference>
<dbReference type="CDD" id="cd00033">
    <property type="entry name" value="CCP"/>
    <property type="match status" value="12"/>
</dbReference>
<feature type="disulfide bond" evidence="4">
    <location>
        <begin position="2217"/>
        <end position="2244"/>
    </location>
</feature>
<feature type="domain" description="CUB" evidence="5">
    <location>
        <begin position="1094"/>
        <end position="1203"/>
    </location>
</feature>
<keyword evidence="8" id="KW-1185">Reference proteome</keyword>
<feature type="domain" description="Sushi" evidence="6">
    <location>
        <begin position="1865"/>
        <end position="1924"/>
    </location>
</feature>
<feature type="domain" description="Sushi" evidence="6">
    <location>
        <begin position="48"/>
        <end position="109"/>
    </location>
</feature>
<dbReference type="Pfam" id="PF00084">
    <property type="entry name" value="Sushi"/>
    <property type="match status" value="12"/>
</dbReference>
<feature type="domain" description="Sushi" evidence="6">
    <location>
        <begin position="758"/>
        <end position="815"/>
    </location>
</feature>
<protein>
    <submittedName>
        <fullName evidence="7">CUB and sushi domain-containing protein 3</fullName>
    </submittedName>
</protein>
<feature type="disulfide bond" evidence="3">
    <location>
        <begin position="1094"/>
        <end position="1121"/>
    </location>
</feature>
<feature type="disulfide bond" evidence="4">
    <location>
        <begin position="786"/>
        <end position="813"/>
    </location>
</feature>
<reference evidence="7 8" key="1">
    <citation type="journal article" date="2013" name="Proc. Natl. Acad. Sci. U.S.A.">
        <title>The king cobra genome reveals dynamic gene evolution and adaptation in the snake venom system.</title>
        <authorList>
            <person name="Vonk F.J."/>
            <person name="Casewell N.R."/>
            <person name="Henkel C.V."/>
            <person name="Heimberg A.M."/>
            <person name="Jansen H.J."/>
            <person name="McCleary R.J."/>
            <person name="Kerkkamp H.M."/>
            <person name="Vos R.A."/>
            <person name="Guerreiro I."/>
            <person name="Calvete J.J."/>
            <person name="Wuster W."/>
            <person name="Woods A.E."/>
            <person name="Logan J.M."/>
            <person name="Harrison R.A."/>
            <person name="Castoe T.A."/>
            <person name="de Koning A.P."/>
            <person name="Pollock D.D."/>
            <person name="Yandell M."/>
            <person name="Calderon D."/>
            <person name="Renjifo C."/>
            <person name="Currier R.B."/>
            <person name="Salgado D."/>
            <person name="Pla D."/>
            <person name="Sanz L."/>
            <person name="Hyder A.S."/>
            <person name="Ribeiro J.M."/>
            <person name="Arntzen J.W."/>
            <person name="van den Thillart G.E."/>
            <person name="Boetzer M."/>
            <person name="Pirovano W."/>
            <person name="Dirks R.P."/>
            <person name="Spaink H.P."/>
            <person name="Duboule D."/>
            <person name="McGlinn E."/>
            <person name="Kini R.M."/>
            <person name="Richardson M.K."/>
        </authorList>
    </citation>
    <scope>NUCLEOTIDE SEQUENCE</scope>
    <source>
        <tissue evidence="7">Blood</tissue>
    </source>
</reference>
<gene>
    <name evidence="7" type="primary">CSMD3</name>
    <name evidence="7" type="ORF">L345_08184</name>
</gene>
<dbReference type="PANTHER" id="PTHR24255">
    <property type="entry name" value="COMPLEMENT COMPONENT 1, S SUBCOMPONENT-RELATED"/>
    <property type="match status" value="1"/>
</dbReference>
<evidence type="ECO:0000313" key="7">
    <source>
        <dbReference type="EMBL" id="ETE66039.1"/>
    </source>
</evidence>
<feature type="domain" description="CUB" evidence="5">
    <location>
        <begin position="1760"/>
        <end position="1862"/>
    </location>
</feature>
<dbReference type="EMBL" id="AZIM01001677">
    <property type="protein sequence ID" value="ETE66039.1"/>
    <property type="molecule type" value="Genomic_DNA"/>
</dbReference>
<dbReference type="Gene3D" id="2.60.120.290">
    <property type="entry name" value="Spermadhesin, CUB domain"/>
    <property type="match status" value="11"/>
</dbReference>
<feature type="domain" description="CUB" evidence="5">
    <location>
        <begin position="359"/>
        <end position="470"/>
    </location>
</feature>
<feature type="domain" description="CUB" evidence="5">
    <location>
        <begin position="645"/>
        <end position="753"/>
    </location>
</feature>
<dbReference type="InterPro" id="IPR035976">
    <property type="entry name" value="Sushi/SCR/CCP_sf"/>
</dbReference>
<dbReference type="InterPro" id="IPR000436">
    <property type="entry name" value="Sushi_SCR_CCP_dom"/>
</dbReference>
<evidence type="ECO:0000313" key="8">
    <source>
        <dbReference type="Proteomes" id="UP000018936"/>
    </source>
</evidence>
<dbReference type="Proteomes" id="UP000018936">
    <property type="component" value="Unassembled WGS sequence"/>
</dbReference>
<comment type="caution">
    <text evidence="4">Lacks conserved residue(s) required for the propagation of feature annotation.</text>
</comment>
<feature type="domain" description="Sushi" evidence="6">
    <location>
        <begin position="2064"/>
        <end position="2126"/>
    </location>
</feature>
<feature type="domain" description="CUB" evidence="5">
    <location>
        <begin position="1621"/>
        <end position="1729"/>
    </location>
</feature>
<dbReference type="OrthoDB" id="5804959at2759"/>
<feature type="domain" description="CUB" evidence="5">
    <location>
        <begin position="113"/>
        <end position="217"/>
    </location>
</feature>
<dbReference type="FunFam" id="2.10.70.10:FF:000074">
    <property type="entry name" value="CUB and Sushi multiple domains 3"/>
    <property type="match status" value="1"/>
</dbReference>
<dbReference type="SMART" id="SM00032">
    <property type="entry name" value="CCP"/>
    <property type="match status" value="12"/>
</dbReference>
<evidence type="ECO:0000259" key="5">
    <source>
        <dbReference type="PROSITE" id="PS01180"/>
    </source>
</evidence>
<organism evidence="7 8">
    <name type="scientific">Ophiophagus hannah</name>
    <name type="common">King cobra</name>
    <name type="synonym">Naja hannah</name>
    <dbReference type="NCBI Taxonomy" id="8665"/>
    <lineage>
        <taxon>Eukaryota</taxon>
        <taxon>Metazoa</taxon>
        <taxon>Chordata</taxon>
        <taxon>Craniata</taxon>
        <taxon>Vertebrata</taxon>
        <taxon>Euteleostomi</taxon>
        <taxon>Lepidosauria</taxon>
        <taxon>Squamata</taxon>
        <taxon>Bifurcata</taxon>
        <taxon>Unidentata</taxon>
        <taxon>Episquamata</taxon>
        <taxon>Toxicofera</taxon>
        <taxon>Serpentes</taxon>
        <taxon>Colubroidea</taxon>
        <taxon>Elapidae</taxon>
        <taxon>Elapinae</taxon>
        <taxon>Ophiophagus</taxon>
    </lineage>
</organism>
<dbReference type="InterPro" id="IPR035914">
    <property type="entry name" value="Sperma_CUB_dom_sf"/>
</dbReference>
<feature type="domain" description="Sushi" evidence="6">
    <location>
        <begin position="1379"/>
        <end position="1440"/>
    </location>
</feature>
<dbReference type="FunFam" id="2.10.70.10:FF:000047">
    <property type="entry name" value="CUB and Sushi multiple domains 3"/>
    <property type="match status" value="1"/>
</dbReference>
<keyword evidence="1" id="KW-0378">Hydrolase</keyword>
<dbReference type="SMART" id="SM00042">
    <property type="entry name" value="CUB"/>
    <property type="match status" value="11"/>
</dbReference>
<keyword evidence="1" id="KW-0645">Protease</keyword>
<feature type="domain" description="Sushi" evidence="6">
    <location>
        <begin position="1558"/>
        <end position="1619"/>
    </location>
</feature>
<comment type="caution">
    <text evidence="7">The sequence shown here is derived from an EMBL/GenBank/DDBJ whole genome shotgun (WGS) entry which is preliminary data.</text>
</comment>
<feature type="domain" description="CUB" evidence="5">
    <location>
        <begin position="952"/>
        <end position="1060"/>
    </location>
</feature>
<feature type="domain" description="CUB" evidence="5">
    <location>
        <begin position="471"/>
        <end position="579"/>
    </location>
</feature>
<evidence type="ECO:0000256" key="4">
    <source>
        <dbReference type="PROSITE-ProRule" id="PRU00302"/>
    </source>
</evidence>
<dbReference type="SUPFAM" id="SSF57535">
    <property type="entry name" value="Complement control module/SCR domain"/>
    <property type="match status" value="12"/>
</dbReference>
<dbReference type="SUPFAM" id="SSF49854">
    <property type="entry name" value="Spermadhesin, CUB domain"/>
    <property type="match status" value="12"/>
</dbReference>
<feature type="domain" description="Sushi" evidence="6">
    <location>
        <begin position="582"/>
        <end position="643"/>
    </location>
</feature>
<dbReference type="FunFam" id="2.10.70.10:FF:000002">
    <property type="entry name" value="CUB and Sushi multiple domains 3"/>
    <property type="match status" value="7"/>
</dbReference>
<dbReference type="GO" id="GO:0005615">
    <property type="term" value="C:extracellular space"/>
    <property type="evidence" value="ECO:0007669"/>
    <property type="project" value="TreeGrafter"/>
</dbReference>
<feature type="domain" description="CUB" evidence="5">
    <location>
        <begin position="1268"/>
        <end position="1376"/>
    </location>
</feature>
<evidence type="ECO:0000259" key="6">
    <source>
        <dbReference type="PROSITE" id="PS50923"/>
    </source>
</evidence>
<keyword evidence="1" id="KW-0720">Serine protease</keyword>
<name>V8NUY5_OPHHA</name>
<evidence type="ECO:0000256" key="2">
    <source>
        <dbReference type="ARBA" id="ARBA00023157"/>
    </source>
</evidence>
<dbReference type="InterPro" id="IPR000859">
    <property type="entry name" value="CUB_dom"/>
</dbReference>
<feature type="domain" description="CUB" evidence="5">
    <location>
        <begin position="1442"/>
        <end position="1550"/>
    </location>
</feature>
<dbReference type="GO" id="GO:0004252">
    <property type="term" value="F:serine-type endopeptidase activity"/>
    <property type="evidence" value="ECO:0007669"/>
    <property type="project" value="TreeGrafter"/>
</dbReference>
<evidence type="ECO:0000256" key="3">
    <source>
        <dbReference type="PROSITE-ProRule" id="PRU00059"/>
    </source>
</evidence>
<keyword evidence="4" id="KW-0768">Sushi</keyword>
<dbReference type="CDD" id="cd00041">
    <property type="entry name" value="CUB"/>
    <property type="match status" value="10"/>
</dbReference>